<evidence type="ECO:0000313" key="1">
    <source>
        <dbReference type="EMBL" id="CYV73170.1"/>
    </source>
</evidence>
<dbReference type="EMBL" id="FIIR01000005">
    <property type="protein sequence ID" value="CYV73170.1"/>
    <property type="molecule type" value="Genomic_DNA"/>
</dbReference>
<name>A0A0Z8KJ17_STRSU</name>
<reference evidence="1 2" key="1">
    <citation type="submission" date="2016-02" db="EMBL/GenBank/DDBJ databases">
        <authorList>
            <consortium name="Pathogen Informatics"/>
        </authorList>
    </citation>
    <scope>NUCLEOTIDE SEQUENCE [LARGE SCALE GENOMIC DNA]</scope>
    <source>
        <strain evidence="1 2">LSS95</strain>
    </source>
</reference>
<gene>
    <name evidence="1" type="ORF">ERS132457_00745</name>
</gene>
<dbReference type="AlphaFoldDB" id="A0A0Z8KJ17"/>
<proteinExistence type="predicted"/>
<protein>
    <submittedName>
        <fullName evidence="1">Uncharacterized protein</fullName>
    </submittedName>
</protein>
<dbReference type="RefSeq" id="WP_162564067.1">
    <property type="nucleotide sequence ID" value="NZ_CEEK01000016.1"/>
</dbReference>
<accession>A0A0Z8KJ17</accession>
<dbReference type="Proteomes" id="UP000069831">
    <property type="component" value="Unassembled WGS sequence"/>
</dbReference>
<sequence length="51" mass="6080">MNELEQKEQRELIVSEDYFALIQEMDALKLPTYQKYEITNPKVLAHVEKIV</sequence>
<organism evidence="1 2">
    <name type="scientific">Streptococcus suis</name>
    <dbReference type="NCBI Taxonomy" id="1307"/>
    <lineage>
        <taxon>Bacteria</taxon>
        <taxon>Bacillati</taxon>
        <taxon>Bacillota</taxon>
        <taxon>Bacilli</taxon>
        <taxon>Lactobacillales</taxon>
        <taxon>Streptococcaceae</taxon>
        <taxon>Streptococcus</taxon>
    </lineage>
</organism>
<evidence type="ECO:0000313" key="2">
    <source>
        <dbReference type="Proteomes" id="UP000069831"/>
    </source>
</evidence>